<proteinExistence type="predicted"/>
<dbReference type="Proteomes" id="UP000790347">
    <property type="component" value="Unassembled WGS sequence"/>
</dbReference>
<gene>
    <name evidence="2" type="ORF">DERF_012034</name>
</gene>
<evidence type="ECO:0000313" key="3">
    <source>
        <dbReference type="Proteomes" id="UP000790347"/>
    </source>
</evidence>
<name>A0A922HP44_DERFA</name>
<evidence type="ECO:0000256" key="1">
    <source>
        <dbReference type="SAM" id="Phobius"/>
    </source>
</evidence>
<protein>
    <submittedName>
        <fullName evidence="2">Uncharacterized protein</fullName>
    </submittedName>
</protein>
<reference evidence="2" key="1">
    <citation type="submission" date="2013-05" db="EMBL/GenBank/DDBJ databases">
        <authorList>
            <person name="Yim A.K.Y."/>
            <person name="Chan T.F."/>
            <person name="Ji K.M."/>
            <person name="Liu X.Y."/>
            <person name="Zhou J.W."/>
            <person name="Li R.Q."/>
            <person name="Yang K.Y."/>
            <person name="Li J."/>
            <person name="Li M."/>
            <person name="Law P.T.W."/>
            <person name="Wu Y.L."/>
            <person name="Cai Z.L."/>
            <person name="Qin H."/>
            <person name="Bao Y."/>
            <person name="Leung R.K.K."/>
            <person name="Ng P.K.S."/>
            <person name="Zou J."/>
            <person name="Zhong X.J."/>
            <person name="Ran P.X."/>
            <person name="Zhong N.S."/>
            <person name="Liu Z.G."/>
            <person name="Tsui S.K.W."/>
        </authorList>
    </citation>
    <scope>NUCLEOTIDE SEQUENCE</scope>
    <source>
        <strain evidence="2">Derf</strain>
        <tissue evidence="2">Whole organism</tissue>
    </source>
</reference>
<keyword evidence="1" id="KW-0812">Transmembrane</keyword>
<feature type="non-terminal residue" evidence="2">
    <location>
        <position position="1"/>
    </location>
</feature>
<keyword evidence="1" id="KW-1133">Transmembrane helix</keyword>
<organism evidence="2 3">
    <name type="scientific">Dermatophagoides farinae</name>
    <name type="common">American house dust mite</name>
    <dbReference type="NCBI Taxonomy" id="6954"/>
    <lineage>
        <taxon>Eukaryota</taxon>
        <taxon>Metazoa</taxon>
        <taxon>Ecdysozoa</taxon>
        <taxon>Arthropoda</taxon>
        <taxon>Chelicerata</taxon>
        <taxon>Arachnida</taxon>
        <taxon>Acari</taxon>
        <taxon>Acariformes</taxon>
        <taxon>Sarcoptiformes</taxon>
        <taxon>Astigmata</taxon>
        <taxon>Psoroptidia</taxon>
        <taxon>Analgoidea</taxon>
        <taxon>Pyroglyphidae</taxon>
        <taxon>Dermatophagoidinae</taxon>
        <taxon>Dermatophagoides</taxon>
    </lineage>
</organism>
<evidence type="ECO:0000313" key="2">
    <source>
        <dbReference type="EMBL" id="KAH9501174.1"/>
    </source>
</evidence>
<feature type="transmembrane region" description="Helical" evidence="1">
    <location>
        <begin position="35"/>
        <end position="56"/>
    </location>
</feature>
<keyword evidence="3" id="KW-1185">Reference proteome</keyword>
<dbReference type="AlphaFoldDB" id="A0A922HP44"/>
<accession>A0A922HP44</accession>
<dbReference type="EMBL" id="ASGP02000006">
    <property type="protein sequence ID" value="KAH9501174.1"/>
    <property type="molecule type" value="Genomic_DNA"/>
</dbReference>
<keyword evidence="1" id="KW-0472">Membrane</keyword>
<comment type="caution">
    <text evidence="2">The sequence shown here is derived from an EMBL/GenBank/DDBJ whole genome shotgun (WGS) entry which is preliminary data.</text>
</comment>
<reference evidence="2" key="2">
    <citation type="journal article" date="2022" name="Res Sq">
        <title>Comparative Genomics Reveals Insights into the Divergent Evolution of Astigmatic Mites and Household Pest Adaptations.</title>
        <authorList>
            <person name="Xiong Q."/>
            <person name="Wan A.T.-Y."/>
            <person name="Liu X.-Y."/>
            <person name="Fung C.S.-H."/>
            <person name="Xiao X."/>
            <person name="Malainual N."/>
            <person name="Hou J."/>
            <person name="Wang L."/>
            <person name="Wang M."/>
            <person name="Yang K."/>
            <person name="Cui Y."/>
            <person name="Leung E."/>
            <person name="Nong W."/>
            <person name="Shin S.-K."/>
            <person name="Au S."/>
            <person name="Jeong K.Y."/>
            <person name="Chew F.T."/>
            <person name="Hui J."/>
            <person name="Leung T.F."/>
            <person name="Tungtrongchitr A."/>
            <person name="Zhong N."/>
            <person name="Liu Z."/>
            <person name="Tsui S."/>
        </authorList>
    </citation>
    <scope>NUCLEOTIDE SEQUENCE</scope>
    <source>
        <strain evidence="2">Derf</strain>
        <tissue evidence="2">Whole organism</tissue>
    </source>
</reference>
<sequence>MKEKLTFFSHILFIYYCQVLMKLKESDHSHHTIIILFFLLIVHRHVNLYGIIIAVVDDHDQIIS</sequence>